<dbReference type="Proteomes" id="UP001193920">
    <property type="component" value="Unassembled WGS sequence"/>
</dbReference>
<proteinExistence type="predicted"/>
<evidence type="ECO:0000313" key="1">
    <source>
        <dbReference type="EMBL" id="MBD2801881.1"/>
    </source>
</evidence>
<name>A0AAW3YWH6_9GAMM</name>
<dbReference type="EMBL" id="JACXBF010000410">
    <property type="protein sequence ID" value="MBD2801881.1"/>
    <property type="molecule type" value="Genomic_DNA"/>
</dbReference>
<protein>
    <recommendedName>
        <fullName evidence="2">Transcriptional regulator</fullName>
    </recommendedName>
</protein>
<evidence type="ECO:0008006" key="2">
    <source>
        <dbReference type="Google" id="ProtNLM"/>
    </source>
</evidence>
<reference evidence="1" key="2">
    <citation type="journal article" date="2024" name="Toxins">
        <title>Genome Sequence Analysis of Native Xenorhabdus Strains Isolated from Entomopathogenic Nematodes in Argentina.</title>
        <authorList>
            <person name="Palma L."/>
            <person name="Frizzo L."/>
            <person name="Kaiser S."/>
            <person name="Berry C."/>
            <person name="Caballero P."/>
            <person name="Bode H.B."/>
            <person name="Del Valle E.E."/>
        </authorList>
    </citation>
    <scope>NUCLEOTIDE SEQUENCE</scope>
    <source>
        <strain evidence="1">M</strain>
    </source>
</reference>
<gene>
    <name evidence="1" type="ORF">ID854_15915</name>
</gene>
<comment type="caution">
    <text evidence="1">The sequence shown here is derived from an EMBL/GenBank/DDBJ whole genome shotgun (WGS) entry which is preliminary data.</text>
</comment>
<reference evidence="1" key="1">
    <citation type="submission" date="2020-09" db="EMBL/GenBank/DDBJ databases">
        <authorList>
            <person name="Palma L."/>
            <person name="Caballero P."/>
            <person name="Berry C."/>
            <person name="Del Valle E."/>
        </authorList>
    </citation>
    <scope>NUCLEOTIDE SEQUENCE</scope>
    <source>
        <strain evidence="1">M</strain>
    </source>
</reference>
<dbReference type="AlphaFoldDB" id="A0AAW3YWH6"/>
<accession>A0AAW3YWH6</accession>
<sequence length="152" mass="18018">MFRSTDIAVGLYILGQIFRTQGRIREACRYLAIACGYLELNRDLSMLFNVAMCDTENRKEELRKKRASKGGFGRGRKFEPVCQKVIELLEKTKRPELVWEKKEHAFKAIDENLWQFIEEKGIVLEHSELRSCVFRWSREREDVREVFERVVA</sequence>
<dbReference type="RefSeq" id="WP_323869427.1">
    <property type="nucleotide sequence ID" value="NZ_JACXBF010000410.1"/>
</dbReference>
<organism evidence="1">
    <name type="scientific">Xenorhabdus szentirmaii</name>
    <dbReference type="NCBI Taxonomy" id="290112"/>
    <lineage>
        <taxon>Bacteria</taxon>
        <taxon>Pseudomonadati</taxon>
        <taxon>Pseudomonadota</taxon>
        <taxon>Gammaproteobacteria</taxon>
        <taxon>Enterobacterales</taxon>
        <taxon>Morganellaceae</taxon>
        <taxon>Xenorhabdus</taxon>
    </lineage>
</organism>